<gene>
    <name evidence="1" type="ORF">GMLC_19670</name>
</gene>
<keyword evidence="2" id="KW-1185">Reference proteome</keyword>
<accession>A0A6V8N742</accession>
<evidence type="ECO:0000313" key="2">
    <source>
        <dbReference type="Proteomes" id="UP000587586"/>
    </source>
</evidence>
<reference evidence="2" key="1">
    <citation type="submission" date="2020-06" db="EMBL/GenBank/DDBJ databases">
        <title>Draft genomic sequecing of Geomonas sp. Red745.</title>
        <authorList>
            <person name="Itoh H."/>
            <person name="Xu Z.X."/>
            <person name="Ushijima N."/>
            <person name="Masuda Y."/>
            <person name="Shiratori Y."/>
            <person name="Senoo K."/>
        </authorList>
    </citation>
    <scope>NUCLEOTIDE SEQUENCE [LARGE SCALE GENOMIC DNA]</scope>
    <source>
        <strain evidence="2">Red745</strain>
    </source>
</reference>
<dbReference type="SUPFAM" id="SSF103515">
    <property type="entry name" value="Autotransporter"/>
    <property type="match status" value="1"/>
</dbReference>
<sequence length="266" mass="29317">MRGQTGLFLRIGIAFLLLAGTLETACAAGPEITPYLSAQYFTWREYHAARRLLKETGPLFAGGLDLALPVYRQAPNSLMIESRHEVFGGYVDYDGETQEQIPVKTEVSYVGTRHEIGAGWRHDAGGWTLEPFTSLGYRWWFRGLQDATSANGQPSQGYTEYWQTGYLKLGGRGSCQVGPKFQVTGEAGATYPFYASNYVKLKSVGPTTFSPEGLWSPFAQAGLRYGGLRVTVSYEGFRFGASPLKKGFLQPESTSDLIGLNLGWTF</sequence>
<dbReference type="EMBL" id="BLXZ01000003">
    <property type="protein sequence ID" value="GFO68388.1"/>
    <property type="molecule type" value="Genomic_DNA"/>
</dbReference>
<dbReference type="InterPro" id="IPR036709">
    <property type="entry name" value="Autotransporte_beta_dom_sf"/>
</dbReference>
<protein>
    <submittedName>
        <fullName evidence="1">Uncharacterized protein</fullName>
    </submittedName>
</protein>
<evidence type="ECO:0000313" key="1">
    <source>
        <dbReference type="EMBL" id="GFO68388.1"/>
    </source>
</evidence>
<comment type="caution">
    <text evidence="1">The sequence shown here is derived from an EMBL/GenBank/DDBJ whole genome shotgun (WGS) entry which is preliminary data.</text>
</comment>
<organism evidence="1 2">
    <name type="scientific">Geomonas limicola</name>
    <dbReference type="NCBI Taxonomy" id="2740186"/>
    <lineage>
        <taxon>Bacteria</taxon>
        <taxon>Pseudomonadati</taxon>
        <taxon>Thermodesulfobacteriota</taxon>
        <taxon>Desulfuromonadia</taxon>
        <taxon>Geobacterales</taxon>
        <taxon>Geobacteraceae</taxon>
        <taxon>Geomonas</taxon>
    </lineage>
</organism>
<name>A0A6V8N742_9BACT</name>
<dbReference type="AlphaFoldDB" id="A0A6V8N742"/>
<dbReference type="Proteomes" id="UP000587586">
    <property type="component" value="Unassembled WGS sequence"/>
</dbReference>
<proteinExistence type="predicted"/>